<evidence type="ECO:0000313" key="8">
    <source>
        <dbReference type="Proteomes" id="UP000235371"/>
    </source>
</evidence>
<evidence type="ECO:0000256" key="2">
    <source>
        <dbReference type="ARBA" id="ARBA00005587"/>
    </source>
</evidence>
<feature type="transmembrane region" description="Helical" evidence="6">
    <location>
        <begin position="81"/>
        <end position="100"/>
    </location>
</feature>
<dbReference type="GO" id="GO:0015123">
    <property type="term" value="F:acetate transmembrane transporter activity"/>
    <property type="evidence" value="ECO:0007669"/>
    <property type="project" value="TreeGrafter"/>
</dbReference>
<proteinExistence type="inferred from homology"/>
<dbReference type="GeneID" id="36592782"/>
<keyword evidence="5 6" id="KW-0472">Membrane</keyword>
<dbReference type="InterPro" id="IPR051633">
    <property type="entry name" value="AceTr"/>
</dbReference>
<comment type="similarity">
    <text evidence="2">Belongs to the acetate uptake transporter (AceTr) (TC 2.A.96) family.</text>
</comment>
<feature type="transmembrane region" description="Helical" evidence="6">
    <location>
        <begin position="149"/>
        <end position="166"/>
    </location>
</feature>
<feature type="transmembrane region" description="Helical" evidence="6">
    <location>
        <begin position="107"/>
        <end position="129"/>
    </location>
</feature>
<evidence type="ECO:0000256" key="1">
    <source>
        <dbReference type="ARBA" id="ARBA00004141"/>
    </source>
</evidence>
<dbReference type="InParanoid" id="A0A2J6TFU5"/>
<evidence type="ECO:0000313" key="7">
    <source>
        <dbReference type="EMBL" id="PMD61894.1"/>
    </source>
</evidence>
<dbReference type="Pfam" id="PF01184">
    <property type="entry name" value="Gpr1_Fun34_YaaH"/>
    <property type="match status" value="1"/>
</dbReference>
<protein>
    <submittedName>
        <fullName evidence="7">Transcriptional activator of ethanol catabolism AlcS</fullName>
    </submittedName>
</protein>
<dbReference type="PANTHER" id="PTHR31123:SF4">
    <property type="entry name" value="PROTEIN ALCS"/>
    <property type="match status" value="1"/>
</dbReference>
<evidence type="ECO:0000256" key="3">
    <source>
        <dbReference type="ARBA" id="ARBA00022692"/>
    </source>
</evidence>
<name>A0A2J6TFU5_9HELO</name>
<dbReference type="InterPro" id="IPR000791">
    <property type="entry name" value="Gpr1/Fun34/SatP-like"/>
</dbReference>
<dbReference type="RefSeq" id="XP_024738798.1">
    <property type="nucleotide sequence ID" value="XM_024884705.1"/>
</dbReference>
<dbReference type="OrthoDB" id="3648309at2759"/>
<feature type="transmembrane region" description="Helical" evidence="6">
    <location>
        <begin position="213"/>
        <end position="232"/>
    </location>
</feature>
<dbReference type="GO" id="GO:0005886">
    <property type="term" value="C:plasma membrane"/>
    <property type="evidence" value="ECO:0007669"/>
    <property type="project" value="TreeGrafter"/>
</dbReference>
<keyword evidence="3 6" id="KW-0812">Transmembrane</keyword>
<evidence type="ECO:0000256" key="6">
    <source>
        <dbReference type="SAM" id="Phobius"/>
    </source>
</evidence>
<dbReference type="EMBL" id="KZ613785">
    <property type="protein sequence ID" value="PMD61894.1"/>
    <property type="molecule type" value="Genomic_DNA"/>
</dbReference>
<accession>A0A2J6TFU5</accession>
<organism evidence="7 8">
    <name type="scientific">Hyaloscypha bicolor E</name>
    <dbReference type="NCBI Taxonomy" id="1095630"/>
    <lineage>
        <taxon>Eukaryota</taxon>
        <taxon>Fungi</taxon>
        <taxon>Dikarya</taxon>
        <taxon>Ascomycota</taxon>
        <taxon>Pezizomycotina</taxon>
        <taxon>Leotiomycetes</taxon>
        <taxon>Helotiales</taxon>
        <taxon>Hyaloscyphaceae</taxon>
        <taxon>Hyaloscypha</taxon>
        <taxon>Hyaloscypha bicolor</taxon>
    </lineage>
</organism>
<gene>
    <name evidence="7" type="ORF">K444DRAFT_642167</name>
</gene>
<feature type="transmembrane region" description="Helical" evidence="6">
    <location>
        <begin position="173"/>
        <end position="193"/>
    </location>
</feature>
<dbReference type="AlphaFoldDB" id="A0A2J6TFU5"/>
<dbReference type="PANTHER" id="PTHR31123">
    <property type="entry name" value="ACCUMULATION OF DYADS PROTEIN 2-RELATED"/>
    <property type="match status" value="1"/>
</dbReference>
<sequence>MNPGSSSSQERLEHTESLSISPEVFEKLYLSPKNAVAGDLRKTFGNPTPVGLAGFVIAVSPLSAELMGWRGATGLSATIGVNYFFGGMLLIIAAILEFFLGNTFPTVVFFGYGAHFLTFGSTFQPFYAAVSSYTTDGSQQQTPAFASSFGFYVLFMGVLSFVFLICSLRTNIVFVLIFIAATLGFCLAAGAFWTTAQGMAIGAILLKGTGGAFFAAAMFGWYLLAVIMFATLDLPFLGQLPVGDLSTVVKGRSQMKEV</sequence>
<reference evidence="7 8" key="1">
    <citation type="submission" date="2016-04" db="EMBL/GenBank/DDBJ databases">
        <title>A degradative enzymes factory behind the ericoid mycorrhizal symbiosis.</title>
        <authorList>
            <consortium name="DOE Joint Genome Institute"/>
            <person name="Martino E."/>
            <person name="Morin E."/>
            <person name="Grelet G."/>
            <person name="Kuo A."/>
            <person name="Kohler A."/>
            <person name="Daghino S."/>
            <person name="Barry K."/>
            <person name="Choi C."/>
            <person name="Cichocki N."/>
            <person name="Clum A."/>
            <person name="Copeland A."/>
            <person name="Hainaut M."/>
            <person name="Haridas S."/>
            <person name="Labutti K."/>
            <person name="Lindquist E."/>
            <person name="Lipzen A."/>
            <person name="Khouja H.-R."/>
            <person name="Murat C."/>
            <person name="Ohm R."/>
            <person name="Olson A."/>
            <person name="Spatafora J."/>
            <person name="Veneault-Fourrey C."/>
            <person name="Henrissat B."/>
            <person name="Grigoriev I."/>
            <person name="Martin F."/>
            <person name="Perotto S."/>
        </authorList>
    </citation>
    <scope>NUCLEOTIDE SEQUENCE [LARGE SCALE GENOMIC DNA]</scope>
    <source>
        <strain evidence="7 8">E</strain>
    </source>
</reference>
<evidence type="ECO:0000256" key="5">
    <source>
        <dbReference type="ARBA" id="ARBA00023136"/>
    </source>
</evidence>
<comment type="subcellular location">
    <subcellularLocation>
        <location evidence="1">Membrane</location>
        <topology evidence="1">Multi-pass membrane protein</topology>
    </subcellularLocation>
</comment>
<keyword evidence="4 6" id="KW-1133">Transmembrane helix</keyword>
<keyword evidence="8" id="KW-1185">Reference proteome</keyword>
<dbReference type="Proteomes" id="UP000235371">
    <property type="component" value="Unassembled WGS sequence"/>
</dbReference>
<evidence type="ECO:0000256" key="4">
    <source>
        <dbReference type="ARBA" id="ARBA00022989"/>
    </source>
</evidence>